<proteinExistence type="predicted"/>
<evidence type="ECO:0000313" key="3">
    <source>
        <dbReference type="Proteomes" id="UP000283805"/>
    </source>
</evidence>
<gene>
    <name evidence="2" type="ORF">ATJ93_4661</name>
</gene>
<organism evidence="2 3">
    <name type="scientific">Halopiger aswanensis</name>
    <dbReference type="NCBI Taxonomy" id="148449"/>
    <lineage>
        <taxon>Archaea</taxon>
        <taxon>Methanobacteriati</taxon>
        <taxon>Methanobacteriota</taxon>
        <taxon>Stenosarchaea group</taxon>
        <taxon>Halobacteria</taxon>
        <taxon>Halobacteriales</taxon>
        <taxon>Natrialbaceae</taxon>
        <taxon>Halopiger</taxon>
    </lineage>
</organism>
<dbReference type="Proteomes" id="UP000283805">
    <property type="component" value="Unassembled WGS sequence"/>
</dbReference>
<dbReference type="EMBL" id="RAPO01000010">
    <property type="protein sequence ID" value="RKD86244.1"/>
    <property type="molecule type" value="Genomic_DNA"/>
</dbReference>
<dbReference type="AlphaFoldDB" id="A0A419VVQ0"/>
<protein>
    <submittedName>
        <fullName evidence="2">Uncharacterized protein</fullName>
    </submittedName>
</protein>
<evidence type="ECO:0000313" key="2">
    <source>
        <dbReference type="EMBL" id="RKD86244.1"/>
    </source>
</evidence>
<sequence length="155" mass="16637">MLTHTSDIDHREAGDRLTALDTETGHDRDQSRTSPSDDTSNRPASTGDGGSAPWTGPIASANPNLRYNVDELAERYADPDQCVSQLSDLTGEYDETATAVEEYLSGNRESLESLGDDLRERSSPIRGSIDVANGGHGEDGSAVEAAAQEFRTPRI</sequence>
<accession>A0A419VVQ0</accession>
<reference evidence="2 3" key="1">
    <citation type="submission" date="2018-09" db="EMBL/GenBank/DDBJ databases">
        <title>Genomic Encyclopedia of Archaeal and Bacterial Type Strains, Phase II (KMG-II): from individual species to whole genera.</title>
        <authorList>
            <person name="Goeker M."/>
        </authorList>
    </citation>
    <scope>NUCLEOTIDE SEQUENCE [LARGE SCALE GENOMIC DNA]</scope>
    <source>
        <strain evidence="2 3">DSM 13151</strain>
    </source>
</reference>
<feature type="compositionally biased region" description="Basic and acidic residues" evidence="1">
    <location>
        <begin position="1"/>
        <end position="15"/>
    </location>
</feature>
<name>A0A419VVQ0_9EURY</name>
<feature type="region of interest" description="Disordered" evidence="1">
    <location>
        <begin position="1"/>
        <end position="62"/>
    </location>
</feature>
<feature type="compositionally biased region" description="Polar residues" evidence="1">
    <location>
        <begin position="32"/>
        <end position="44"/>
    </location>
</feature>
<keyword evidence="3" id="KW-1185">Reference proteome</keyword>
<comment type="caution">
    <text evidence="2">The sequence shown here is derived from an EMBL/GenBank/DDBJ whole genome shotgun (WGS) entry which is preliminary data.</text>
</comment>
<evidence type="ECO:0000256" key="1">
    <source>
        <dbReference type="SAM" id="MobiDB-lite"/>
    </source>
</evidence>
<dbReference type="RefSeq" id="WP_120246933.1">
    <property type="nucleotide sequence ID" value="NZ_RAPO01000010.1"/>
</dbReference>
<feature type="region of interest" description="Disordered" evidence="1">
    <location>
        <begin position="117"/>
        <end position="141"/>
    </location>
</feature>